<keyword evidence="1" id="KW-0472">Membrane</keyword>
<keyword evidence="1" id="KW-1133">Transmembrane helix</keyword>
<keyword evidence="1" id="KW-0812">Transmembrane</keyword>
<feature type="transmembrane region" description="Helical" evidence="1">
    <location>
        <begin position="48"/>
        <end position="64"/>
    </location>
</feature>
<reference evidence="2" key="1">
    <citation type="journal article" date="2015" name="Nature">
        <title>Complex archaea that bridge the gap between prokaryotes and eukaryotes.</title>
        <authorList>
            <person name="Spang A."/>
            <person name="Saw J.H."/>
            <person name="Jorgensen S.L."/>
            <person name="Zaremba-Niedzwiedzka K."/>
            <person name="Martijn J."/>
            <person name="Lind A.E."/>
            <person name="van Eijk R."/>
            <person name="Schleper C."/>
            <person name="Guy L."/>
            <person name="Ettema T.J."/>
        </authorList>
    </citation>
    <scope>NUCLEOTIDE SEQUENCE</scope>
</reference>
<accession>A0A0F9SJD5</accession>
<feature type="transmembrane region" description="Helical" evidence="1">
    <location>
        <begin position="23"/>
        <end position="42"/>
    </location>
</feature>
<organism evidence="2">
    <name type="scientific">marine sediment metagenome</name>
    <dbReference type="NCBI Taxonomy" id="412755"/>
    <lineage>
        <taxon>unclassified sequences</taxon>
        <taxon>metagenomes</taxon>
        <taxon>ecological metagenomes</taxon>
    </lineage>
</organism>
<sequence length="108" mass="12603">MSYLINVWMLGITIAEYLRKQNMYSYVHYFLGFSLLFYQFMMKPSSEGLGAIVFVLLLAILGSMKSYKKINLSETTVKKKKIQKIIFWSLVGLVTLTIIIFLIWFISI</sequence>
<name>A0A0F9SJD5_9ZZZZ</name>
<protein>
    <submittedName>
        <fullName evidence="2">Uncharacterized protein</fullName>
    </submittedName>
</protein>
<evidence type="ECO:0000256" key="1">
    <source>
        <dbReference type="SAM" id="Phobius"/>
    </source>
</evidence>
<comment type="caution">
    <text evidence="2">The sequence shown here is derived from an EMBL/GenBank/DDBJ whole genome shotgun (WGS) entry which is preliminary data.</text>
</comment>
<feature type="transmembrane region" description="Helical" evidence="1">
    <location>
        <begin position="85"/>
        <end position="106"/>
    </location>
</feature>
<dbReference type="EMBL" id="LAZR01002488">
    <property type="protein sequence ID" value="KKN29453.1"/>
    <property type="molecule type" value="Genomic_DNA"/>
</dbReference>
<evidence type="ECO:0000313" key="2">
    <source>
        <dbReference type="EMBL" id="KKN29453.1"/>
    </source>
</evidence>
<proteinExistence type="predicted"/>
<gene>
    <name evidence="2" type="ORF">LCGC14_0844180</name>
</gene>
<dbReference type="AlphaFoldDB" id="A0A0F9SJD5"/>